<dbReference type="Proteomes" id="UP001211894">
    <property type="component" value="Unassembled WGS sequence"/>
</dbReference>
<dbReference type="RefSeq" id="WP_271339453.1">
    <property type="nucleotide sequence ID" value="NZ_JAQKAB010000002.1"/>
</dbReference>
<dbReference type="PANTHER" id="PTHR34976">
    <property type="entry name" value="RIBONUCLEASE YQCG-RELATED"/>
    <property type="match status" value="1"/>
</dbReference>
<sequence length="250" mass="28046">MKIYEAKTLLLTMEARSKEYQQTKQEFAALKEAFLGVTNLGDDFQGKGADNIKAFYKDQAGIVDNWLDLIDSQIQFLDGISNVIEEAELSNSFIDIEFLDNQLANAYTNSKSVVSEQKKELVNILADIKDLLPLEPISDQEFKEKLDVANKERESTIQAVNDLDTMLINEYATSETTQQMVMADYTALLDAIGIGESASQVSYDSKAYRSSETYQLKNEVHKNAESYIKLKIDQAEAQKIAKEQAEPAGQ</sequence>
<evidence type="ECO:0000259" key="2">
    <source>
        <dbReference type="PROSITE" id="PS51756"/>
    </source>
</evidence>
<dbReference type="PROSITE" id="PS51756">
    <property type="entry name" value="LXG"/>
    <property type="match status" value="1"/>
</dbReference>
<reference evidence="3 4" key="1">
    <citation type="submission" date="2023-01" db="EMBL/GenBank/DDBJ databases">
        <title>Bacillus changyiensis sp. nov., isolated from a coastal deposit.</title>
        <authorList>
            <person name="Xiao G."/>
            <person name="Lai Q."/>
            <person name="Hu Z."/>
            <person name="Shao Z."/>
        </authorList>
    </citation>
    <scope>NUCLEOTIDE SEQUENCE [LARGE SCALE GENOMIC DNA]</scope>
    <source>
        <strain evidence="3 4">CLL-7-23</strain>
    </source>
</reference>
<protein>
    <submittedName>
        <fullName evidence="3">T7SS effector LXG polymorphic toxin</fullName>
    </submittedName>
</protein>
<keyword evidence="4" id="KW-1185">Reference proteome</keyword>
<dbReference type="EMBL" id="JAQKAB010000002">
    <property type="protein sequence ID" value="MDA7025595.1"/>
    <property type="molecule type" value="Genomic_DNA"/>
</dbReference>
<dbReference type="Pfam" id="PF04740">
    <property type="entry name" value="LXG"/>
    <property type="match status" value="1"/>
</dbReference>
<proteinExistence type="inferred from homology"/>
<dbReference type="PANTHER" id="PTHR34976:SF2">
    <property type="entry name" value="TYPE VII SECRETION SYSTEM PROTEIN ESSD"/>
    <property type="match status" value="1"/>
</dbReference>
<dbReference type="InterPro" id="IPR051768">
    <property type="entry name" value="Bact_secretion_toxin"/>
</dbReference>
<gene>
    <name evidence="3" type="ORF">PJ311_03090</name>
</gene>
<evidence type="ECO:0000256" key="1">
    <source>
        <dbReference type="ARBA" id="ARBA00034117"/>
    </source>
</evidence>
<name>A0ABT4WZY1_9BACI</name>
<organism evidence="3 4">
    <name type="scientific">Bacillus changyiensis</name>
    <dbReference type="NCBI Taxonomy" id="3004103"/>
    <lineage>
        <taxon>Bacteria</taxon>
        <taxon>Bacillati</taxon>
        <taxon>Bacillota</taxon>
        <taxon>Bacilli</taxon>
        <taxon>Bacillales</taxon>
        <taxon>Bacillaceae</taxon>
        <taxon>Bacillus</taxon>
    </lineage>
</organism>
<feature type="domain" description="LXG" evidence="2">
    <location>
        <begin position="1"/>
        <end position="234"/>
    </location>
</feature>
<evidence type="ECO:0000313" key="4">
    <source>
        <dbReference type="Proteomes" id="UP001211894"/>
    </source>
</evidence>
<comment type="caution">
    <text evidence="3">The sequence shown here is derived from an EMBL/GenBank/DDBJ whole genome shotgun (WGS) entry which is preliminary data.</text>
</comment>
<comment type="similarity">
    <text evidence="1">In the N-terminal section; belongs to the LXG family.</text>
</comment>
<dbReference type="InterPro" id="IPR006829">
    <property type="entry name" value="LXG_dom"/>
</dbReference>
<accession>A0ABT4WZY1</accession>
<evidence type="ECO:0000313" key="3">
    <source>
        <dbReference type="EMBL" id="MDA7025595.1"/>
    </source>
</evidence>